<dbReference type="PROSITE" id="PS50103">
    <property type="entry name" value="ZF_C3H1"/>
    <property type="match status" value="2"/>
</dbReference>
<dbReference type="RefSeq" id="XP_055869184.1">
    <property type="nucleotide sequence ID" value="XM_056013209.1"/>
</dbReference>
<feature type="compositionally biased region" description="Low complexity" evidence="9">
    <location>
        <begin position="496"/>
        <end position="511"/>
    </location>
</feature>
<feature type="domain" description="RRM" evidence="10">
    <location>
        <begin position="224"/>
        <end position="309"/>
    </location>
</feature>
<dbReference type="InterPro" id="IPR012677">
    <property type="entry name" value="Nucleotide-bd_a/b_plait_sf"/>
</dbReference>
<dbReference type="GeneID" id="106057185"/>
<evidence type="ECO:0000256" key="5">
    <source>
        <dbReference type="ARBA" id="ARBA00022884"/>
    </source>
</evidence>
<evidence type="ECO:0000256" key="3">
    <source>
        <dbReference type="ARBA" id="ARBA00022771"/>
    </source>
</evidence>
<dbReference type="SMART" id="SM00361">
    <property type="entry name" value="RRM_1"/>
    <property type="match status" value="1"/>
</dbReference>
<accession>A0A9W2Z2G2</accession>
<evidence type="ECO:0000256" key="2">
    <source>
        <dbReference type="ARBA" id="ARBA00022737"/>
    </source>
</evidence>
<dbReference type="SUPFAM" id="SSF54928">
    <property type="entry name" value="RNA-binding domain, RBD"/>
    <property type="match status" value="1"/>
</dbReference>
<evidence type="ECO:0000256" key="8">
    <source>
        <dbReference type="PROSITE-ProRule" id="PRU00723"/>
    </source>
</evidence>
<feature type="region of interest" description="Disordered" evidence="9">
    <location>
        <begin position="355"/>
        <end position="544"/>
    </location>
</feature>
<dbReference type="PANTHER" id="PTHR12620">
    <property type="entry name" value="U2 SNRNP AUXILIARY FACTOR, SMALL SUBUNIT"/>
    <property type="match status" value="1"/>
</dbReference>
<proteinExistence type="predicted"/>
<name>A0A9W2Z2G2_BIOGL</name>
<evidence type="ECO:0000313" key="12">
    <source>
        <dbReference type="Proteomes" id="UP001165740"/>
    </source>
</evidence>
<evidence type="ECO:0000256" key="4">
    <source>
        <dbReference type="ARBA" id="ARBA00022833"/>
    </source>
</evidence>
<feature type="domain" description="C3H1-type" evidence="11">
    <location>
        <begin position="318"/>
        <end position="345"/>
    </location>
</feature>
<keyword evidence="12" id="KW-1185">Reference proteome</keyword>
<dbReference type="OMA" id="MDLRIME"/>
<protein>
    <submittedName>
        <fullName evidence="13 14">U2 small nuclear ribonucleoprotein auxiliary factor 35 kDa subunit-related protein 2-like</fullName>
    </submittedName>
</protein>
<evidence type="ECO:0000256" key="1">
    <source>
        <dbReference type="ARBA" id="ARBA00022723"/>
    </source>
</evidence>
<feature type="compositionally biased region" description="Basic residues" evidence="9">
    <location>
        <begin position="24"/>
        <end position="45"/>
    </location>
</feature>
<dbReference type="PRINTS" id="PR01848">
    <property type="entry name" value="U2AUXFACTOR"/>
</dbReference>
<dbReference type="CDD" id="cd12540">
    <property type="entry name" value="RRM_U2AFBPL"/>
    <property type="match status" value="1"/>
</dbReference>
<dbReference type="InterPro" id="IPR035979">
    <property type="entry name" value="RBD_domain_sf"/>
</dbReference>
<dbReference type="FunFam" id="3.30.70.330:FF:000318">
    <property type="entry name" value="Zinc finger CCCH domain-containing protein 5"/>
    <property type="match status" value="1"/>
</dbReference>
<dbReference type="OrthoDB" id="75923at2759"/>
<feature type="region of interest" description="Disordered" evidence="9">
    <location>
        <begin position="1"/>
        <end position="90"/>
    </location>
</feature>
<keyword evidence="3 8" id="KW-0863">Zinc-finger</keyword>
<organism evidence="12 14">
    <name type="scientific">Biomphalaria glabrata</name>
    <name type="common">Bloodfluke planorb</name>
    <name type="synonym">Freshwater snail</name>
    <dbReference type="NCBI Taxonomy" id="6526"/>
    <lineage>
        <taxon>Eukaryota</taxon>
        <taxon>Metazoa</taxon>
        <taxon>Spiralia</taxon>
        <taxon>Lophotrochozoa</taxon>
        <taxon>Mollusca</taxon>
        <taxon>Gastropoda</taxon>
        <taxon>Heterobranchia</taxon>
        <taxon>Euthyneura</taxon>
        <taxon>Panpulmonata</taxon>
        <taxon>Hygrophila</taxon>
        <taxon>Lymnaeoidea</taxon>
        <taxon>Planorbidae</taxon>
        <taxon>Biomphalaria</taxon>
    </lineage>
</organism>
<feature type="compositionally biased region" description="Basic and acidic residues" evidence="9">
    <location>
        <begin position="360"/>
        <end position="384"/>
    </location>
</feature>
<evidence type="ECO:0000259" key="11">
    <source>
        <dbReference type="PROSITE" id="PS50103"/>
    </source>
</evidence>
<feature type="compositionally biased region" description="Basic and acidic residues" evidence="9">
    <location>
        <begin position="435"/>
        <end position="447"/>
    </location>
</feature>
<feature type="compositionally biased region" description="Basic and acidic residues" evidence="9">
    <location>
        <begin position="534"/>
        <end position="544"/>
    </location>
</feature>
<dbReference type="AlphaFoldDB" id="A0A9W2Z2G2"/>
<feature type="zinc finger region" description="C3H1-type" evidence="8">
    <location>
        <begin position="318"/>
        <end position="345"/>
    </location>
</feature>
<feature type="compositionally biased region" description="Polar residues" evidence="9">
    <location>
        <begin position="1"/>
        <end position="10"/>
    </location>
</feature>
<evidence type="ECO:0000313" key="13">
    <source>
        <dbReference type="RefSeq" id="XP_055869184.1"/>
    </source>
</evidence>
<feature type="zinc finger region" description="C3H1-type" evidence="8">
    <location>
        <begin position="178"/>
        <end position="206"/>
    </location>
</feature>
<keyword evidence="5 7" id="KW-0694">RNA-binding</keyword>
<dbReference type="SMART" id="SM00356">
    <property type="entry name" value="ZnF_C3H1"/>
    <property type="match status" value="2"/>
</dbReference>
<evidence type="ECO:0000259" key="10">
    <source>
        <dbReference type="PROSITE" id="PS50102"/>
    </source>
</evidence>
<dbReference type="Gene3D" id="3.30.70.330">
    <property type="match status" value="1"/>
</dbReference>
<evidence type="ECO:0000256" key="9">
    <source>
        <dbReference type="SAM" id="MobiDB-lite"/>
    </source>
</evidence>
<dbReference type="InterPro" id="IPR000504">
    <property type="entry name" value="RRM_dom"/>
</dbReference>
<dbReference type="GO" id="GO:0000398">
    <property type="term" value="P:mRNA splicing, via spliceosome"/>
    <property type="evidence" value="ECO:0007669"/>
    <property type="project" value="InterPro"/>
</dbReference>
<feature type="compositionally biased region" description="Basic and acidic residues" evidence="9">
    <location>
        <begin position="46"/>
        <end position="90"/>
    </location>
</feature>
<feature type="domain" description="C3H1-type" evidence="11">
    <location>
        <begin position="178"/>
        <end position="206"/>
    </location>
</feature>
<keyword evidence="4 8" id="KW-0862">Zinc</keyword>
<reference evidence="13 14" key="1">
    <citation type="submission" date="2025-04" db="UniProtKB">
        <authorList>
            <consortium name="RefSeq"/>
        </authorList>
    </citation>
    <scope>IDENTIFICATION</scope>
</reference>
<feature type="compositionally biased region" description="Polar residues" evidence="9">
    <location>
        <begin position="472"/>
        <end position="483"/>
    </location>
</feature>
<sequence>MSEIDTNFSQECELGNPKKLTITKPKHFNHKQWRAYLKKMKRKEKRTAAAKERERQENNEAADDLKSDSEEEREREREENESRIQNELWLERERQAQAAFKAKKEREEFEKKRIEEIERKIKEEWEERERKEKEEREAKEKQEQEKRLKQDKLLKEATANENPSAWHNPLAPVHYGTERQVDACPFFKKMAACRFGDHCSRFHDYPEVSHTILIPNMFSSFQLEQSIVDNYDTDVSLEYDENELYNSFKDFYEDIVPEFKSVGTIVQLKVCCNCEPHLRGNVYVQYKRESAAQKAFEKFNARWYASRQLTCIFVNIESWKSAICGLASKKRCPKGKSCNFLHVFRNPGGEFTELDYDDVSTDRSDRQNGKDRAGSQRHYSRDSVQHGQSRRQSSSSYQSSRHRSRSPSSSRSRSSSRRSHSSRKSTHYRSRSRSRSRDRTHRYDRPRSRSPRQRKVSQYSPEPQQSRKRYSSRMSEQNANKNETVADEKHSRSNKSKSSLLSSSPSSNSGSESDKSSSESNSDSSSDEEIVYEYIEKTKETLHH</sequence>
<keyword evidence="6" id="KW-0238">DNA-binding</keyword>
<evidence type="ECO:0000256" key="7">
    <source>
        <dbReference type="PROSITE-ProRule" id="PRU00176"/>
    </source>
</evidence>
<keyword evidence="1 8" id="KW-0479">Metal-binding</keyword>
<gene>
    <name evidence="13 14" type="primary">LOC106057185</name>
</gene>
<dbReference type="RefSeq" id="XP_055869185.1">
    <property type="nucleotide sequence ID" value="XM_056013210.1"/>
</dbReference>
<keyword evidence="2" id="KW-0677">Repeat</keyword>
<feature type="region of interest" description="Disordered" evidence="9">
    <location>
        <begin position="126"/>
        <end position="149"/>
    </location>
</feature>
<dbReference type="InterPro" id="IPR009145">
    <property type="entry name" value="U2AF_small"/>
</dbReference>
<feature type="compositionally biased region" description="Basic residues" evidence="9">
    <location>
        <begin position="414"/>
        <end position="434"/>
    </location>
</feature>
<evidence type="ECO:0000256" key="6">
    <source>
        <dbReference type="ARBA" id="ARBA00023125"/>
    </source>
</evidence>
<dbReference type="GO" id="GO:0003677">
    <property type="term" value="F:DNA binding"/>
    <property type="evidence" value="ECO:0007669"/>
    <property type="project" value="UniProtKB-KW"/>
</dbReference>
<dbReference type="PROSITE" id="PS50102">
    <property type="entry name" value="RRM"/>
    <property type="match status" value="1"/>
</dbReference>
<dbReference type="InterPro" id="IPR000571">
    <property type="entry name" value="Znf_CCCH"/>
</dbReference>
<dbReference type="Pfam" id="PF00076">
    <property type="entry name" value="RRM_1"/>
    <property type="match status" value="1"/>
</dbReference>
<feature type="compositionally biased region" description="Low complexity" evidence="9">
    <location>
        <begin position="390"/>
        <end position="399"/>
    </location>
</feature>
<dbReference type="GO" id="GO:0003723">
    <property type="term" value="F:RNA binding"/>
    <property type="evidence" value="ECO:0007669"/>
    <property type="project" value="UniProtKB-UniRule"/>
</dbReference>
<dbReference type="GO" id="GO:0008270">
    <property type="term" value="F:zinc ion binding"/>
    <property type="evidence" value="ECO:0007669"/>
    <property type="project" value="UniProtKB-KW"/>
</dbReference>
<dbReference type="Proteomes" id="UP001165740">
    <property type="component" value="Chromosome 15"/>
</dbReference>
<evidence type="ECO:0000313" key="14">
    <source>
        <dbReference type="RefSeq" id="XP_055869185.1"/>
    </source>
</evidence>
<dbReference type="GO" id="GO:0089701">
    <property type="term" value="C:U2AF complex"/>
    <property type="evidence" value="ECO:0007669"/>
    <property type="project" value="InterPro"/>
</dbReference>
<dbReference type="InterPro" id="IPR003954">
    <property type="entry name" value="RRM_euk-type"/>
</dbReference>